<feature type="compositionally biased region" description="Low complexity" evidence="7">
    <location>
        <begin position="471"/>
        <end position="495"/>
    </location>
</feature>
<sequence>MMWCECYDVLFCVGSAVALGRDAWASAVALGRDAWASAVALGRASAVALGRDAWASAVALGRDAWASAVALGRDAWASAVALGRDAWASAVALGRDAWASAVALGRDAWASAVALGRDAWASAVALTCKCCGARAGRLGKCCGARAGRLGKCCGARAGRLGKCCGARAGRLGAWASAAAAIFPKPRCKLGFGKMAAAISSAHARHPAAIFPKPRAAEHSICARTAPGRWPPPPMTGEINADGSQPNDRTNRHSDDGCMTLDLQIGDFDRNLKVVHIQSSKFFSIGEKPCIYEYIKITDIMPMSMVLFIAVYVDQVTTKDKCGLLLYFDPVCGSKSPLPDDSVGALESQPSIDPSAARPSTSNAADSPSGGHPEYVAFYLVPVFFIMGLVGVLICHILKKKGYRCTTEAEPEVEKITGEKIEMQDGVGETNNDTVGQIVSFIMKNEANADVLKAMVADTSGVGDNSLFDPESPTTPNTPVTPTSPVSPSSPGGTPSKHSCRGNHLHTIGGVADKNVCSRCSNKRWNMIRSPLKQKEARKSRPGAVTVLSVGRFRVTKVEPKSKERKRLMSDGTEAANGDVPPTPVSVDTRQRSGTETEPKGCDSQENTSRGELRTKPTCLTRLGLLGRKKSLTKMERRRNKRKAAFTPDNKEIMQNLIMNQSSVDT</sequence>
<keyword evidence="10" id="KW-1185">Reference proteome</keyword>
<feature type="transmembrane region" description="Helical" evidence="8">
    <location>
        <begin position="375"/>
        <end position="397"/>
    </location>
</feature>
<dbReference type="Gene3D" id="2.150.10.10">
    <property type="entry name" value="Serralysin-like metalloprotease, C-terminal"/>
    <property type="match status" value="1"/>
</dbReference>
<comment type="subcellular location">
    <subcellularLocation>
        <location evidence="1">Cell membrane</location>
        <topology evidence="1">Single-pass membrane protein</topology>
    </subcellularLocation>
</comment>
<feature type="region of interest" description="Disordered" evidence="7">
    <location>
        <begin position="462"/>
        <end position="501"/>
    </location>
</feature>
<name>A0ABN9LM62_9NEOB</name>
<gene>
    <name evidence="9" type="ORF">RIMI_LOCUS10865138</name>
</gene>
<proteinExistence type="inferred from homology"/>
<organism evidence="9 10">
    <name type="scientific">Ranitomeya imitator</name>
    <name type="common">mimic poison frog</name>
    <dbReference type="NCBI Taxonomy" id="111125"/>
    <lineage>
        <taxon>Eukaryota</taxon>
        <taxon>Metazoa</taxon>
        <taxon>Chordata</taxon>
        <taxon>Craniata</taxon>
        <taxon>Vertebrata</taxon>
        <taxon>Euteleostomi</taxon>
        <taxon>Amphibia</taxon>
        <taxon>Batrachia</taxon>
        <taxon>Anura</taxon>
        <taxon>Neobatrachia</taxon>
        <taxon>Hyloidea</taxon>
        <taxon>Dendrobatidae</taxon>
        <taxon>Dendrobatinae</taxon>
        <taxon>Ranitomeya</taxon>
    </lineage>
</organism>
<accession>A0ABN9LM62</accession>
<dbReference type="InterPro" id="IPR042315">
    <property type="entry name" value="RELL1"/>
</dbReference>
<dbReference type="PANTHER" id="PTHR31037">
    <property type="entry name" value="RELT-LIKE PROTEIN 1-RELATED"/>
    <property type="match status" value="1"/>
</dbReference>
<evidence type="ECO:0000313" key="9">
    <source>
        <dbReference type="EMBL" id="CAJ0945404.1"/>
    </source>
</evidence>
<comment type="similarity">
    <text evidence="2">Belongs to the RELT family.</text>
</comment>
<evidence type="ECO:0000256" key="7">
    <source>
        <dbReference type="SAM" id="MobiDB-lite"/>
    </source>
</evidence>
<keyword evidence="4 8" id="KW-0812">Transmembrane</keyword>
<evidence type="ECO:0000256" key="2">
    <source>
        <dbReference type="ARBA" id="ARBA00008688"/>
    </source>
</evidence>
<feature type="compositionally biased region" description="Basic and acidic residues" evidence="7">
    <location>
        <begin position="588"/>
        <end position="614"/>
    </location>
</feature>
<keyword evidence="3" id="KW-1003">Cell membrane</keyword>
<dbReference type="Proteomes" id="UP001176940">
    <property type="component" value="Unassembled WGS sequence"/>
</dbReference>
<evidence type="ECO:0000256" key="3">
    <source>
        <dbReference type="ARBA" id="ARBA00022475"/>
    </source>
</evidence>
<evidence type="ECO:0000256" key="4">
    <source>
        <dbReference type="ARBA" id="ARBA00022692"/>
    </source>
</evidence>
<keyword evidence="5 8" id="KW-1133">Transmembrane helix</keyword>
<evidence type="ECO:0000256" key="1">
    <source>
        <dbReference type="ARBA" id="ARBA00004162"/>
    </source>
</evidence>
<feature type="region of interest" description="Disordered" evidence="7">
    <location>
        <begin position="338"/>
        <end position="367"/>
    </location>
</feature>
<evidence type="ECO:0000256" key="8">
    <source>
        <dbReference type="SAM" id="Phobius"/>
    </source>
</evidence>
<dbReference type="InterPro" id="IPR022248">
    <property type="entry name" value="TNF_rcpt_RELT"/>
</dbReference>
<feature type="region of interest" description="Disordered" evidence="7">
    <location>
        <begin position="557"/>
        <end position="616"/>
    </location>
</feature>
<evidence type="ECO:0000256" key="6">
    <source>
        <dbReference type="ARBA" id="ARBA00023136"/>
    </source>
</evidence>
<protein>
    <recommendedName>
        <fullName evidence="11">RELT-like protein 1</fullName>
    </recommendedName>
</protein>
<feature type="region of interest" description="Disordered" evidence="7">
    <location>
        <begin position="231"/>
        <end position="252"/>
    </location>
</feature>
<feature type="compositionally biased region" description="Polar residues" evidence="7">
    <location>
        <begin position="347"/>
        <end position="365"/>
    </location>
</feature>
<comment type="caution">
    <text evidence="9">The sequence shown here is derived from an EMBL/GenBank/DDBJ whole genome shotgun (WGS) entry which is preliminary data.</text>
</comment>
<keyword evidence="6 8" id="KW-0472">Membrane</keyword>
<reference evidence="9" key="1">
    <citation type="submission" date="2023-07" db="EMBL/GenBank/DDBJ databases">
        <authorList>
            <person name="Stuckert A."/>
        </authorList>
    </citation>
    <scope>NUCLEOTIDE SEQUENCE</scope>
</reference>
<evidence type="ECO:0000256" key="5">
    <source>
        <dbReference type="ARBA" id="ARBA00022989"/>
    </source>
</evidence>
<evidence type="ECO:0000313" key="10">
    <source>
        <dbReference type="Proteomes" id="UP001176940"/>
    </source>
</evidence>
<dbReference type="EMBL" id="CAUEEQ010023931">
    <property type="protein sequence ID" value="CAJ0945404.1"/>
    <property type="molecule type" value="Genomic_DNA"/>
</dbReference>
<evidence type="ECO:0008006" key="11">
    <source>
        <dbReference type="Google" id="ProtNLM"/>
    </source>
</evidence>
<dbReference type="InterPro" id="IPR011049">
    <property type="entry name" value="Serralysin-like_metalloprot_C"/>
</dbReference>
<dbReference type="Pfam" id="PF12606">
    <property type="entry name" value="RELT"/>
    <property type="match status" value="1"/>
</dbReference>
<dbReference type="PANTHER" id="PTHR31037:SF1">
    <property type="entry name" value="RELT-LIKE PROTEIN 1"/>
    <property type="match status" value="1"/>
</dbReference>